<dbReference type="AlphaFoldDB" id="A0A8X7V3F1"/>
<evidence type="ECO:0000313" key="3">
    <source>
        <dbReference type="Proteomes" id="UP000886595"/>
    </source>
</evidence>
<dbReference type="Proteomes" id="UP000886595">
    <property type="component" value="Unassembled WGS sequence"/>
</dbReference>
<evidence type="ECO:0000256" key="1">
    <source>
        <dbReference type="SAM" id="MobiDB-lite"/>
    </source>
</evidence>
<evidence type="ECO:0000313" key="2">
    <source>
        <dbReference type="EMBL" id="KAG2302010.1"/>
    </source>
</evidence>
<organism evidence="2 3">
    <name type="scientific">Brassica carinata</name>
    <name type="common">Ethiopian mustard</name>
    <name type="synonym">Abyssinian cabbage</name>
    <dbReference type="NCBI Taxonomy" id="52824"/>
    <lineage>
        <taxon>Eukaryota</taxon>
        <taxon>Viridiplantae</taxon>
        <taxon>Streptophyta</taxon>
        <taxon>Embryophyta</taxon>
        <taxon>Tracheophyta</taxon>
        <taxon>Spermatophyta</taxon>
        <taxon>Magnoliopsida</taxon>
        <taxon>eudicotyledons</taxon>
        <taxon>Gunneridae</taxon>
        <taxon>Pentapetalae</taxon>
        <taxon>rosids</taxon>
        <taxon>malvids</taxon>
        <taxon>Brassicales</taxon>
        <taxon>Brassicaceae</taxon>
        <taxon>Brassiceae</taxon>
        <taxon>Brassica</taxon>
    </lineage>
</organism>
<sequence length="75" mass="7896">MGFLTTINRSLGTPTTMKIAGNILRETTVGMSLETTRPRANGFNGSSGRNGWNADATGDDKASQVNGHGNAQTRN</sequence>
<protein>
    <submittedName>
        <fullName evidence="2">Uncharacterized protein</fullName>
    </submittedName>
</protein>
<gene>
    <name evidence="2" type="ORF">Bca52824_030661</name>
</gene>
<dbReference type="EMBL" id="JAAMPC010000007">
    <property type="protein sequence ID" value="KAG2302010.1"/>
    <property type="molecule type" value="Genomic_DNA"/>
</dbReference>
<comment type="caution">
    <text evidence="2">The sequence shown here is derived from an EMBL/GenBank/DDBJ whole genome shotgun (WGS) entry which is preliminary data.</text>
</comment>
<keyword evidence="3" id="KW-1185">Reference proteome</keyword>
<feature type="region of interest" description="Disordered" evidence="1">
    <location>
        <begin position="31"/>
        <end position="75"/>
    </location>
</feature>
<accession>A0A8X7V3F1</accession>
<name>A0A8X7V3F1_BRACI</name>
<reference evidence="2 3" key="1">
    <citation type="submission" date="2020-02" db="EMBL/GenBank/DDBJ databases">
        <authorList>
            <person name="Ma Q."/>
            <person name="Huang Y."/>
            <person name="Song X."/>
            <person name="Pei D."/>
        </authorList>
    </citation>
    <scope>NUCLEOTIDE SEQUENCE [LARGE SCALE GENOMIC DNA]</scope>
    <source>
        <strain evidence="2">Sxm20200214</strain>
        <tissue evidence="2">Leaf</tissue>
    </source>
</reference>
<feature type="compositionally biased region" description="Polar residues" evidence="1">
    <location>
        <begin position="63"/>
        <end position="75"/>
    </location>
</feature>
<proteinExistence type="predicted"/>